<dbReference type="Pfam" id="PF01663">
    <property type="entry name" value="Phosphodiest"/>
    <property type="match status" value="1"/>
</dbReference>
<dbReference type="InterPro" id="IPR002591">
    <property type="entry name" value="Phosphodiest/P_Trfase"/>
</dbReference>
<dbReference type="PANTHER" id="PTHR10151:SF114">
    <property type="entry name" value="ECTONUCLEOTIDE PYROPHOSPHATASE_PHOSPHODIESTERASE C27A7.3"/>
    <property type="match status" value="1"/>
</dbReference>
<dbReference type="GO" id="GO:0016529">
    <property type="term" value="C:sarcoplasmic reticulum"/>
    <property type="evidence" value="ECO:0007669"/>
    <property type="project" value="TreeGrafter"/>
</dbReference>
<sequence>MLLLLSVMLLFAIFHQKIIANLREKLTDSTTTTFNDTKCDMRICTRSFRTLPLIIISLDGFRADYLQRNTTPAIQRLFDCGTESTFMMPVFPSKTFPNHYSMATGLYPIFNGIVDNYFEDRNLSEIKFKKSTKTAGWYLGEPIWNTVQKYGLKSAVYFWPGSEAIINGKRPNYFMHYDRRVPYTQRIDKAIEWLNMPEHERPTLIMLYMEEPDIAGHKAGAESQNVQTANVIVDGMINYLTKRLINERLIGCVNILILSDHGMQTIDPSRVFILSNLFNTSFNGTIFGGVVSRISLPSHDAEKVEELIRPLKCNKGRNYLAYKTEHMPIRYHYRGSHRIGDVVIEGRPGVLLLRSKNDVEWSKKRLGDHGYDNRMPSMRAIFGAFGPSIAEKKHIGGFENIELYNLFADLLSIPPSPNNGTNGRLYAVLRNPPFIREERCTIINVKCPKFHDSKRCRSACLMAQMNTSQCNAPQAIVHTCTVNGTECSISLCNSTLYYNQRLRIVQMVAMTLTNTSSDTFYGFDCAMCRITGIPHLKHTNGILQYLAHLIDDYVKNYSLLTIYFGSYL</sequence>
<dbReference type="Gene3D" id="3.40.720.10">
    <property type="entry name" value="Alkaline Phosphatase, subunit A"/>
    <property type="match status" value="1"/>
</dbReference>
<dbReference type="AlphaFoldDB" id="F1L2V1"/>
<accession>F1L2V1</accession>
<keyword evidence="1" id="KW-0732">Signal</keyword>
<reference evidence="2" key="1">
    <citation type="journal article" date="2011" name="Genome Res.">
        <title>Deep small RNA sequencing from the nematode Ascaris reveals conservation, functional diversification, and novel developmental profiles.</title>
        <authorList>
            <person name="Wang J."/>
            <person name="Czech B."/>
            <person name="Crunk A."/>
            <person name="Wallace A."/>
            <person name="Mitreva M."/>
            <person name="Hannon G.J."/>
            <person name="Davis R.E."/>
        </authorList>
    </citation>
    <scope>NUCLEOTIDE SEQUENCE</scope>
</reference>
<proteinExistence type="evidence at transcript level"/>
<name>F1L2V1_ASCSU</name>
<dbReference type="CDD" id="cd16018">
    <property type="entry name" value="Enpp"/>
    <property type="match status" value="1"/>
</dbReference>
<evidence type="ECO:0000313" key="2">
    <source>
        <dbReference type="EMBL" id="ADY44455.1"/>
    </source>
</evidence>
<dbReference type="InterPro" id="IPR017850">
    <property type="entry name" value="Alkaline_phosphatase_core_sf"/>
</dbReference>
<dbReference type="EMBL" id="JI170292">
    <property type="protein sequence ID" value="ADY44455.1"/>
    <property type="molecule type" value="mRNA"/>
</dbReference>
<protein>
    <submittedName>
        <fullName evidence="2">Ectonucleotide pyrophosphatase/phosphodiesterase family member 3</fullName>
    </submittedName>
</protein>
<dbReference type="Gene3D" id="3.30.1360.180">
    <property type="match status" value="1"/>
</dbReference>
<dbReference type="GO" id="GO:0031674">
    <property type="term" value="C:I band"/>
    <property type="evidence" value="ECO:0007669"/>
    <property type="project" value="TreeGrafter"/>
</dbReference>
<dbReference type="GO" id="GO:0055120">
    <property type="term" value="C:striated muscle dense body"/>
    <property type="evidence" value="ECO:0007669"/>
    <property type="project" value="TreeGrafter"/>
</dbReference>
<feature type="signal peptide" evidence="1">
    <location>
        <begin position="1"/>
        <end position="20"/>
    </location>
</feature>
<dbReference type="PANTHER" id="PTHR10151">
    <property type="entry name" value="ECTONUCLEOTIDE PYROPHOSPHATASE/PHOSPHODIESTERASE"/>
    <property type="match status" value="1"/>
</dbReference>
<dbReference type="SUPFAM" id="SSF53649">
    <property type="entry name" value="Alkaline phosphatase-like"/>
    <property type="match status" value="1"/>
</dbReference>
<evidence type="ECO:0000256" key="1">
    <source>
        <dbReference type="SAM" id="SignalP"/>
    </source>
</evidence>
<feature type="chain" id="PRO_5003268546" evidence="1">
    <location>
        <begin position="21"/>
        <end position="568"/>
    </location>
</feature>
<organism evidence="2">
    <name type="scientific">Ascaris suum</name>
    <name type="common">Pig roundworm</name>
    <name type="synonym">Ascaris lumbricoides</name>
    <dbReference type="NCBI Taxonomy" id="6253"/>
    <lineage>
        <taxon>Eukaryota</taxon>
        <taxon>Metazoa</taxon>
        <taxon>Ecdysozoa</taxon>
        <taxon>Nematoda</taxon>
        <taxon>Chromadorea</taxon>
        <taxon>Rhabditida</taxon>
        <taxon>Spirurina</taxon>
        <taxon>Ascaridomorpha</taxon>
        <taxon>Ascaridoidea</taxon>
        <taxon>Ascarididae</taxon>
        <taxon>Ascaris</taxon>
    </lineage>
</organism>